<dbReference type="Proteomes" id="UP000887159">
    <property type="component" value="Unassembled WGS sequence"/>
</dbReference>
<sequence length="250" mass="28811">MCFELPVNKREISTHETINSSNALITEECSKAVLLQTIFVNIGANGKQKSVRALIDSGSQNSHILKKTAEELGFVPASWVLMGRTSNNIKSTSQSGVAESITMLTHSEKIEHIWNLELLGIKEPTEKISREEVEKFFNDTLSTDFDGRYMISVHPKDRDFLRFFWWKDYEESEMKIYRHRRLVFGLSCRPFLLGAVINILLENCPQVYRVIAEILKKCLYGDYCVTSADTEELSVCEWSYRIDEIRKLRA</sequence>
<dbReference type="SUPFAM" id="SSF56672">
    <property type="entry name" value="DNA/RNA polymerases"/>
    <property type="match status" value="1"/>
</dbReference>
<proteinExistence type="predicted"/>
<evidence type="ECO:0000313" key="2">
    <source>
        <dbReference type="Proteomes" id="UP000887159"/>
    </source>
</evidence>
<dbReference type="PANTHER" id="PTHR47331">
    <property type="entry name" value="PHD-TYPE DOMAIN-CONTAINING PROTEIN"/>
    <property type="match status" value="1"/>
</dbReference>
<accession>A0A8X6S5X2</accession>
<dbReference type="EMBL" id="BMAU01021258">
    <property type="protein sequence ID" value="GFY06301.1"/>
    <property type="molecule type" value="Genomic_DNA"/>
</dbReference>
<dbReference type="AlphaFoldDB" id="A0A8X6S5X2"/>
<gene>
    <name evidence="1" type="primary">AVEN_81534_1</name>
    <name evidence="1" type="ORF">TNCV_2680931</name>
</gene>
<evidence type="ECO:0000313" key="1">
    <source>
        <dbReference type="EMBL" id="GFY06301.1"/>
    </source>
</evidence>
<keyword evidence="2" id="KW-1185">Reference proteome</keyword>
<dbReference type="InterPro" id="IPR043502">
    <property type="entry name" value="DNA/RNA_pol_sf"/>
</dbReference>
<protein>
    <submittedName>
        <fullName evidence="1">DUF1758 domain-containing protein</fullName>
    </submittedName>
</protein>
<reference evidence="1" key="1">
    <citation type="submission" date="2020-08" db="EMBL/GenBank/DDBJ databases">
        <title>Multicomponent nature underlies the extraordinary mechanical properties of spider dragline silk.</title>
        <authorList>
            <person name="Kono N."/>
            <person name="Nakamura H."/>
            <person name="Mori M."/>
            <person name="Yoshida Y."/>
            <person name="Ohtoshi R."/>
            <person name="Malay A.D."/>
            <person name="Moran D.A.P."/>
            <person name="Tomita M."/>
            <person name="Numata K."/>
            <person name="Arakawa K."/>
        </authorList>
    </citation>
    <scope>NUCLEOTIDE SEQUENCE</scope>
</reference>
<dbReference type="GO" id="GO:0071897">
    <property type="term" value="P:DNA biosynthetic process"/>
    <property type="evidence" value="ECO:0007669"/>
    <property type="project" value="UniProtKB-ARBA"/>
</dbReference>
<dbReference type="Gene3D" id="2.40.70.10">
    <property type="entry name" value="Acid Proteases"/>
    <property type="match status" value="1"/>
</dbReference>
<name>A0A8X6S5X2_TRICX</name>
<dbReference type="InterPro" id="IPR021109">
    <property type="entry name" value="Peptidase_aspartic_dom_sf"/>
</dbReference>
<organism evidence="1 2">
    <name type="scientific">Trichonephila clavipes</name>
    <name type="common">Golden silk orbweaver</name>
    <name type="synonym">Nephila clavipes</name>
    <dbReference type="NCBI Taxonomy" id="2585209"/>
    <lineage>
        <taxon>Eukaryota</taxon>
        <taxon>Metazoa</taxon>
        <taxon>Ecdysozoa</taxon>
        <taxon>Arthropoda</taxon>
        <taxon>Chelicerata</taxon>
        <taxon>Arachnida</taxon>
        <taxon>Araneae</taxon>
        <taxon>Araneomorphae</taxon>
        <taxon>Entelegynae</taxon>
        <taxon>Araneoidea</taxon>
        <taxon>Nephilidae</taxon>
        <taxon>Trichonephila</taxon>
    </lineage>
</organism>
<dbReference type="PANTHER" id="PTHR47331:SF1">
    <property type="entry name" value="GAG-LIKE PROTEIN"/>
    <property type="match status" value="1"/>
</dbReference>
<comment type="caution">
    <text evidence="1">The sequence shown here is derived from an EMBL/GenBank/DDBJ whole genome shotgun (WGS) entry which is preliminary data.</text>
</comment>